<evidence type="ECO:0000256" key="1">
    <source>
        <dbReference type="ARBA" id="ARBA00001933"/>
    </source>
</evidence>
<dbReference type="FunFam" id="3.90.1150.10:FF:000153">
    <property type="entry name" value="Glycine dehydrogenase (decarboxylating)"/>
    <property type="match status" value="1"/>
</dbReference>
<dbReference type="Ensembl" id="ENSDLAT00005055530.2">
    <property type="protein sequence ID" value="ENSDLAP00005052176.2"/>
    <property type="gene ID" value="ENSDLAG00005022295.2"/>
</dbReference>
<dbReference type="NCBIfam" id="NF001696">
    <property type="entry name" value="PRK00451.1"/>
    <property type="match status" value="1"/>
</dbReference>
<dbReference type="Gene3D" id="3.40.640.10">
    <property type="entry name" value="Type I PLP-dependent aspartate aminotransferase-like (Major domain)"/>
    <property type="match status" value="2"/>
</dbReference>
<dbReference type="GO" id="GO:0019464">
    <property type="term" value="P:glycine decarboxylation via glycine cleavage system"/>
    <property type="evidence" value="ECO:0007669"/>
    <property type="project" value="TreeGrafter"/>
</dbReference>
<keyword evidence="4" id="KW-0560">Oxidoreductase</keyword>
<gene>
    <name evidence="8" type="primary">gldc</name>
</gene>
<sequence>MQSCAKSWGIFLAKSVNPSAPCRHLSDKSRVVWKLQCRIRNSGASPTTAARGLRTSAAVSSRQIERILPRHDDFAERHIGPGEREKREMLDALGLESIDQLIEDTVPESIRMQRSMKMDDPVCENEILESLQKIASMNKVWRSYIGMGYYNCSVPPPIQRNLLENSGWVTQYTPYQPEVSQGRLESLLNYQTMICEITGMPVANASLLDEGTAAAEAMQLCHRQNKRRTFYIDPRCHPQTIAVVQTRANYIGVQTVLKLPHEMDFSGKDVSGVLFQYPDTDGRVEDFTALVDRAHKGGALACCATDLLALCVLRPPGEFGVDIALGSSQRFGVPLCYGGPHAAFFAVKDNLIRMMPGRMVGVTRDAAGKEVYRLALQTREQHIRRDKATSNICTAQALLANMAAMYALYHGPQGVKHIAERTHNAALILAEGLKRAGHRLHSEMFFDTLKINCSVAAKDIFERASQRQINLRVYTEGVLGVSLDETVTERDLDDLLWVFGCESSAELIAEKMGERVKGVMGSPFKRTSKFLSHQVFNSYHSETNIVRYMKRLENKDISLVHSMIPLGSCTMKLNSSSELMVSFSIDLMIILFFELLHDHGVFALSSSGAQGEYAGLAAIKAYLNSKGENGRSVCLIPKSAHGTNPASAQMAGMKVQVVEVDKDGNIDMAHLKSLVDKHKASLAAMMITYPSTFGVFEEHIRDTCDLIHANGGQVYLDGANMNAQVGLCRPGDYGSDVSHLNLHKTFCIPHGGGGPGMGPIGVKAHLAPFLPSHPVVPMHSVNTGSSLGTISAAPWGSSAILPISWAYIKMMGAKGLRHATEVAILNANYMAKRLEGHFKVLFRGRKGFVAHEFILDVRPFKKTANIEAVDVAKRLQDYGFHAPTMSWPVAGTLMIEPTESEDKAEMDRFCDALLGIRQEIADIEEGRMDSRINPLKMAPHSLACISSSNWDRPYSREHAAFPLPFIRPETKFWPSISRIDDIYGDQHLVCTCPPMEAYESPYEEKRASS</sequence>
<dbReference type="PANTHER" id="PTHR11773">
    <property type="entry name" value="GLYCINE DEHYDROGENASE, DECARBOXYLATING"/>
    <property type="match status" value="1"/>
</dbReference>
<dbReference type="Gene3D" id="3.90.1150.10">
    <property type="entry name" value="Aspartate Aminotransferase, domain 1"/>
    <property type="match status" value="2"/>
</dbReference>
<evidence type="ECO:0000256" key="3">
    <source>
        <dbReference type="ARBA" id="ARBA00022898"/>
    </source>
</evidence>
<dbReference type="InterPro" id="IPR015424">
    <property type="entry name" value="PyrdxlP-dep_Trfase"/>
</dbReference>
<keyword evidence="3" id="KW-0663">Pyridoxal phosphate</keyword>
<dbReference type="GO" id="GO:0005739">
    <property type="term" value="C:mitochondrion"/>
    <property type="evidence" value="ECO:0007669"/>
    <property type="project" value="TreeGrafter"/>
</dbReference>
<dbReference type="CDD" id="cd00613">
    <property type="entry name" value="GDC-P"/>
    <property type="match status" value="1"/>
</dbReference>
<feature type="domain" description="Glycine dehydrogenase C-terminal" evidence="7">
    <location>
        <begin position="819"/>
        <end position="940"/>
    </location>
</feature>
<dbReference type="GO" id="GO:0004375">
    <property type="term" value="F:glycine dehydrogenase (decarboxylating) activity"/>
    <property type="evidence" value="ECO:0007669"/>
    <property type="project" value="UniProtKB-EC"/>
</dbReference>
<proteinExistence type="predicted"/>
<evidence type="ECO:0000313" key="8">
    <source>
        <dbReference type="Ensembl" id="ENSDLAP00005052176.2"/>
    </source>
</evidence>
<dbReference type="Proteomes" id="UP000694389">
    <property type="component" value="Unassembled WGS sequence"/>
</dbReference>
<accession>A0A8C4I6L9</accession>
<dbReference type="FunFam" id="3.40.640.10:FF:000005">
    <property type="entry name" value="Glycine dehydrogenase (decarboxylating), mitochondrial"/>
    <property type="match status" value="1"/>
</dbReference>
<evidence type="ECO:0000256" key="5">
    <source>
        <dbReference type="ARBA" id="ARBA00049026"/>
    </source>
</evidence>
<organism evidence="8 9">
    <name type="scientific">Dicentrarchus labrax</name>
    <name type="common">European seabass</name>
    <name type="synonym">Morone labrax</name>
    <dbReference type="NCBI Taxonomy" id="13489"/>
    <lineage>
        <taxon>Eukaryota</taxon>
        <taxon>Metazoa</taxon>
        <taxon>Chordata</taxon>
        <taxon>Craniata</taxon>
        <taxon>Vertebrata</taxon>
        <taxon>Euteleostomi</taxon>
        <taxon>Actinopterygii</taxon>
        <taxon>Neopterygii</taxon>
        <taxon>Teleostei</taxon>
        <taxon>Neoteleostei</taxon>
        <taxon>Acanthomorphata</taxon>
        <taxon>Eupercaria</taxon>
        <taxon>Moronidae</taxon>
        <taxon>Dicentrarchus</taxon>
    </lineage>
</organism>
<feature type="domain" description="Glycine cleavage system P-protein N-terminal" evidence="6">
    <location>
        <begin position="76"/>
        <end position="499"/>
    </location>
</feature>
<dbReference type="SUPFAM" id="SSF53383">
    <property type="entry name" value="PLP-dependent transferases"/>
    <property type="match status" value="2"/>
</dbReference>
<dbReference type="GO" id="GO:0016594">
    <property type="term" value="F:glycine binding"/>
    <property type="evidence" value="ECO:0007669"/>
    <property type="project" value="TreeGrafter"/>
</dbReference>
<dbReference type="InterPro" id="IPR015422">
    <property type="entry name" value="PyrdxlP-dep_Trfase_small"/>
</dbReference>
<dbReference type="EC" id="1.4.4.2" evidence="2"/>
<dbReference type="InterPro" id="IPR049316">
    <property type="entry name" value="GDC-P_C"/>
</dbReference>
<evidence type="ECO:0000313" key="9">
    <source>
        <dbReference type="Proteomes" id="UP000694389"/>
    </source>
</evidence>
<keyword evidence="9" id="KW-1185">Reference proteome</keyword>
<dbReference type="InterPro" id="IPR020581">
    <property type="entry name" value="GDC_P"/>
</dbReference>
<dbReference type="GeneTree" id="ENSGT00390000017970"/>
<reference evidence="8" key="1">
    <citation type="submission" date="2025-08" db="UniProtKB">
        <authorList>
            <consortium name="Ensembl"/>
        </authorList>
    </citation>
    <scope>IDENTIFICATION</scope>
</reference>
<dbReference type="Pfam" id="PF21478">
    <property type="entry name" value="GcvP2_C"/>
    <property type="match status" value="1"/>
</dbReference>
<evidence type="ECO:0000256" key="4">
    <source>
        <dbReference type="ARBA" id="ARBA00023002"/>
    </source>
</evidence>
<name>A0A8C4I6L9_DICLA</name>
<dbReference type="Pfam" id="PF02347">
    <property type="entry name" value="GDC-P"/>
    <property type="match status" value="1"/>
</dbReference>
<evidence type="ECO:0000259" key="7">
    <source>
        <dbReference type="Pfam" id="PF21478"/>
    </source>
</evidence>
<comment type="catalytic activity">
    <reaction evidence="5">
        <text>N(6)-[(R)-lipoyl]-L-lysyl-[glycine-cleavage complex H protein] + glycine + H(+) = N(6)-[(R)-S(8)-aminomethyldihydrolipoyl]-L-lysyl-[glycine-cleavage complex H protein] + CO2</text>
        <dbReference type="Rhea" id="RHEA:24304"/>
        <dbReference type="Rhea" id="RHEA-COMP:10494"/>
        <dbReference type="Rhea" id="RHEA-COMP:10495"/>
        <dbReference type="ChEBI" id="CHEBI:15378"/>
        <dbReference type="ChEBI" id="CHEBI:16526"/>
        <dbReference type="ChEBI" id="CHEBI:57305"/>
        <dbReference type="ChEBI" id="CHEBI:83099"/>
        <dbReference type="ChEBI" id="CHEBI:83143"/>
        <dbReference type="EC" id="1.4.4.2"/>
    </reaction>
</comment>
<evidence type="ECO:0000256" key="2">
    <source>
        <dbReference type="ARBA" id="ARBA00012134"/>
    </source>
</evidence>
<dbReference type="AlphaFoldDB" id="A0A8C4I6L9"/>
<dbReference type="FunFam" id="3.40.640.10:FF:000224">
    <property type="entry name" value="Probable glycine dehydrogenase (decarboxylating) subunit 2"/>
    <property type="match status" value="1"/>
</dbReference>
<protein>
    <recommendedName>
        <fullName evidence="2">glycine dehydrogenase (aminomethyl-transferring)</fullName>
        <ecNumber evidence="2">1.4.4.2</ecNumber>
    </recommendedName>
</protein>
<dbReference type="PANTHER" id="PTHR11773:SF1">
    <property type="entry name" value="GLYCINE DEHYDROGENASE (DECARBOXYLATING), MITOCHONDRIAL"/>
    <property type="match status" value="1"/>
</dbReference>
<dbReference type="InterPro" id="IPR049315">
    <property type="entry name" value="GDC-P_N"/>
</dbReference>
<dbReference type="GO" id="GO:0030170">
    <property type="term" value="F:pyridoxal phosphate binding"/>
    <property type="evidence" value="ECO:0007669"/>
    <property type="project" value="TreeGrafter"/>
</dbReference>
<dbReference type="InterPro" id="IPR015421">
    <property type="entry name" value="PyrdxlP-dep_Trfase_major"/>
</dbReference>
<dbReference type="FunFam" id="3.90.1150.10:FF:000025">
    <property type="entry name" value="Glycine cleavage system P protein"/>
    <property type="match status" value="1"/>
</dbReference>
<reference evidence="8" key="2">
    <citation type="submission" date="2025-09" db="UniProtKB">
        <authorList>
            <consortium name="Ensembl"/>
        </authorList>
    </citation>
    <scope>IDENTIFICATION</scope>
</reference>
<comment type="cofactor">
    <cofactor evidence="1">
        <name>pyridoxal 5'-phosphate</name>
        <dbReference type="ChEBI" id="CHEBI:597326"/>
    </cofactor>
</comment>
<evidence type="ECO:0000259" key="6">
    <source>
        <dbReference type="Pfam" id="PF02347"/>
    </source>
</evidence>
<dbReference type="GO" id="GO:0005960">
    <property type="term" value="C:glycine cleavage complex"/>
    <property type="evidence" value="ECO:0007669"/>
    <property type="project" value="TreeGrafter"/>
</dbReference>